<comment type="caution">
    <text evidence="9">The sequence shown here is derived from an EMBL/GenBank/DDBJ whole genome shotgun (WGS) entry which is preliminary data.</text>
</comment>
<dbReference type="PANTHER" id="PTHR38050:SF2">
    <property type="entry name" value="FERULOYL ESTERASE C-RELATED"/>
    <property type="match status" value="1"/>
</dbReference>
<reference evidence="9 10" key="1">
    <citation type="submission" date="2019-03" db="EMBL/GenBank/DDBJ databases">
        <title>Genomic Encyclopedia of Type Strains, Phase IV (KMG-IV): sequencing the most valuable type-strain genomes for metagenomic binning, comparative biology and taxonomic classification.</title>
        <authorList>
            <person name="Goeker M."/>
        </authorList>
    </citation>
    <scope>NUCLEOTIDE SEQUENCE [LARGE SCALE GENOMIC DNA]</scope>
    <source>
        <strain evidence="9 10">DSM 11901</strain>
    </source>
</reference>
<keyword evidence="6" id="KW-0119">Carbohydrate metabolism</keyword>
<keyword evidence="3" id="KW-0858">Xylan degradation</keyword>
<dbReference type="Gene3D" id="3.40.50.1820">
    <property type="entry name" value="alpha/beta hydrolase"/>
    <property type="match status" value="1"/>
</dbReference>
<dbReference type="EMBL" id="SNXW01000001">
    <property type="protein sequence ID" value="TDP88292.1"/>
    <property type="molecule type" value="Genomic_DNA"/>
</dbReference>
<evidence type="ECO:0000256" key="6">
    <source>
        <dbReference type="ARBA" id="ARBA00023277"/>
    </source>
</evidence>
<dbReference type="GO" id="GO:0030600">
    <property type="term" value="F:feruloyl esterase activity"/>
    <property type="evidence" value="ECO:0007669"/>
    <property type="project" value="InterPro"/>
</dbReference>
<name>A0A4R6RNW3_9BURK</name>
<gene>
    <name evidence="9" type="ORF">EV672_101437</name>
</gene>
<dbReference type="InterPro" id="IPR043595">
    <property type="entry name" value="FaeB/C/D"/>
</dbReference>
<evidence type="ECO:0000256" key="7">
    <source>
        <dbReference type="ARBA" id="ARBA00023326"/>
    </source>
</evidence>
<dbReference type="PANTHER" id="PTHR38050">
    <property type="match status" value="1"/>
</dbReference>
<feature type="signal peptide" evidence="8">
    <location>
        <begin position="1"/>
        <end position="27"/>
    </location>
</feature>
<evidence type="ECO:0000256" key="8">
    <source>
        <dbReference type="SAM" id="SignalP"/>
    </source>
</evidence>
<proteinExistence type="predicted"/>
<dbReference type="OrthoDB" id="9767239at2"/>
<evidence type="ECO:0000256" key="1">
    <source>
        <dbReference type="ARBA" id="ARBA00004613"/>
    </source>
</evidence>
<evidence type="ECO:0000313" key="9">
    <source>
        <dbReference type="EMBL" id="TDP88292.1"/>
    </source>
</evidence>
<dbReference type="GO" id="GO:0005576">
    <property type="term" value="C:extracellular region"/>
    <property type="evidence" value="ECO:0007669"/>
    <property type="project" value="UniProtKB-SubCell"/>
</dbReference>
<evidence type="ECO:0000256" key="3">
    <source>
        <dbReference type="ARBA" id="ARBA00022651"/>
    </source>
</evidence>
<comment type="subcellular location">
    <subcellularLocation>
        <location evidence="1">Secreted</location>
    </subcellularLocation>
</comment>
<feature type="chain" id="PRO_5020449897" evidence="8">
    <location>
        <begin position="28"/>
        <end position="333"/>
    </location>
</feature>
<evidence type="ECO:0000256" key="2">
    <source>
        <dbReference type="ARBA" id="ARBA00022525"/>
    </source>
</evidence>
<accession>A0A4R6RNW3</accession>
<keyword evidence="10" id="KW-1185">Reference proteome</keyword>
<evidence type="ECO:0000256" key="5">
    <source>
        <dbReference type="ARBA" id="ARBA00022801"/>
    </source>
</evidence>
<sequence length="333" mass="35079">MTPIHTCRSLSLALLLGATLIALPAQARLRDRPAGHEATASTIPDTAPTVARITAPGDHEFTLQHGGLTRHYRVHVPPSHKPAQATAVVLAFHGGGGNMDVQANDRYYGQISKADQLGHVVAFPNGYSRLPGGKLATWNAGACCGAARDKGIDDVGFVRTLLAQLKQQLNVDPARVFATGISNGGMMPYRLACEMADSFTAIAAVAGTDNTLNCTPSRPVSVLHIHARDDDRVLFNGGAGSQATQMTDFVSVPRNMAKWASLNGCQPEPKRVLEVPGAYCEAYSGCRGGAQVKLCVTETGGHSWPGGRKPLGGAQGSNAISATELIGDFFMKR</sequence>
<organism evidence="9 10">
    <name type="scientific">Aquabacterium commune</name>
    <dbReference type="NCBI Taxonomy" id="70586"/>
    <lineage>
        <taxon>Bacteria</taxon>
        <taxon>Pseudomonadati</taxon>
        <taxon>Pseudomonadota</taxon>
        <taxon>Betaproteobacteria</taxon>
        <taxon>Burkholderiales</taxon>
        <taxon>Aquabacterium</taxon>
    </lineage>
</organism>
<dbReference type="InterPro" id="IPR029058">
    <property type="entry name" value="AB_hydrolase_fold"/>
</dbReference>
<evidence type="ECO:0000313" key="10">
    <source>
        <dbReference type="Proteomes" id="UP000294593"/>
    </source>
</evidence>
<keyword evidence="7" id="KW-0624">Polysaccharide degradation</keyword>
<keyword evidence="5" id="KW-0378">Hydrolase</keyword>
<evidence type="ECO:0000256" key="4">
    <source>
        <dbReference type="ARBA" id="ARBA00022729"/>
    </source>
</evidence>
<keyword evidence="2" id="KW-0964">Secreted</keyword>
<keyword evidence="4 8" id="KW-0732">Signal</keyword>
<dbReference type="AlphaFoldDB" id="A0A4R6RNW3"/>
<dbReference type="SUPFAM" id="SSF53474">
    <property type="entry name" value="alpha/beta-Hydrolases"/>
    <property type="match status" value="1"/>
</dbReference>
<dbReference type="Proteomes" id="UP000294593">
    <property type="component" value="Unassembled WGS sequence"/>
</dbReference>
<dbReference type="RefSeq" id="WP_133605920.1">
    <property type="nucleotide sequence ID" value="NZ_SNXW01000001.1"/>
</dbReference>
<protein>
    <submittedName>
        <fullName evidence="9">Polyhydroxybutyrate depolymerase</fullName>
    </submittedName>
</protein>
<dbReference type="GO" id="GO:0045493">
    <property type="term" value="P:xylan catabolic process"/>
    <property type="evidence" value="ECO:0007669"/>
    <property type="project" value="UniProtKB-KW"/>
</dbReference>